<dbReference type="PANTHER" id="PTHR47053">
    <property type="entry name" value="MUREIN DD-ENDOPEPTIDASE MEPH-RELATED"/>
    <property type="match status" value="1"/>
</dbReference>
<gene>
    <name evidence="8" type="ORF">BISA_0092</name>
</gene>
<evidence type="ECO:0000259" key="7">
    <source>
        <dbReference type="PROSITE" id="PS51935"/>
    </source>
</evidence>
<dbReference type="PROSITE" id="PS51935">
    <property type="entry name" value="NLPC_P60"/>
    <property type="match status" value="1"/>
</dbReference>
<evidence type="ECO:0000256" key="1">
    <source>
        <dbReference type="ARBA" id="ARBA00007074"/>
    </source>
</evidence>
<sequence length="256" mass="26676">MPLCLHRYRGKVIVDDSLFGRNYCIHDEVPPSTRTRKVAAIIASVAALALPLGIVPMATAADTAAVTTTSARAFPAVKTTRHISVGTESVATESDGNWGDVESLNVPQTQSQAEKDAEAQAQSQAASEAASRSSSRTSIAASDVPVSGSASDLVAYALQFQGSPYVYGGTTPDGWDCSGFTSYVFAHFGITLPRVAASQGSAGTLVSDPQPGDLMISSTHAGIYIGNGLMIHAMTPALGTRVTAVMSGMQYYRVLK</sequence>
<dbReference type="Pfam" id="PF00877">
    <property type="entry name" value="NLPC_P60"/>
    <property type="match status" value="1"/>
</dbReference>
<dbReference type="InterPro" id="IPR000064">
    <property type="entry name" value="NLP_P60_dom"/>
</dbReference>
<evidence type="ECO:0000256" key="2">
    <source>
        <dbReference type="ARBA" id="ARBA00022670"/>
    </source>
</evidence>
<evidence type="ECO:0000256" key="5">
    <source>
        <dbReference type="SAM" id="MobiDB-lite"/>
    </source>
</evidence>
<evidence type="ECO:0000256" key="6">
    <source>
        <dbReference type="SAM" id="Phobius"/>
    </source>
</evidence>
<proteinExistence type="inferred from homology"/>
<feature type="compositionally biased region" description="Low complexity" evidence="5">
    <location>
        <begin position="119"/>
        <end position="138"/>
    </location>
</feature>
<accession>A0A087DEV7</accession>
<dbReference type="InterPro" id="IPR051202">
    <property type="entry name" value="Peptidase_C40"/>
</dbReference>
<dbReference type="GO" id="GO:0006508">
    <property type="term" value="P:proteolysis"/>
    <property type="evidence" value="ECO:0007669"/>
    <property type="project" value="UniProtKB-KW"/>
</dbReference>
<comment type="caution">
    <text evidence="8">The sequence shown here is derived from an EMBL/GenBank/DDBJ whole genome shotgun (WGS) entry which is preliminary data.</text>
</comment>
<dbReference type="GO" id="GO:0008234">
    <property type="term" value="F:cysteine-type peptidase activity"/>
    <property type="evidence" value="ECO:0007669"/>
    <property type="project" value="UniProtKB-KW"/>
</dbReference>
<keyword evidence="6" id="KW-0812">Transmembrane</keyword>
<evidence type="ECO:0000313" key="8">
    <source>
        <dbReference type="EMBL" id="KFI94057.1"/>
    </source>
</evidence>
<feature type="region of interest" description="Disordered" evidence="5">
    <location>
        <begin position="87"/>
        <end position="138"/>
    </location>
</feature>
<dbReference type="PANTHER" id="PTHR47053:SF1">
    <property type="entry name" value="MUREIN DD-ENDOPEPTIDASE MEPH-RELATED"/>
    <property type="match status" value="1"/>
</dbReference>
<name>A0A087DEV7_9BIFI</name>
<dbReference type="SUPFAM" id="SSF54001">
    <property type="entry name" value="Cysteine proteinases"/>
    <property type="match status" value="1"/>
</dbReference>
<evidence type="ECO:0000313" key="9">
    <source>
        <dbReference type="Proteomes" id="UP000029066"/>
    </source>
</evidence>
<dbReference type="Gene3D" id="3.90.1720.10">
    <property type="entry name" value="endopeptidase domain like (from Nostoc punctiforme)"/>
    <property type="match status" value="1"/>
</dbReference>
<dbReference type="STRING" id="1437607.BISA_0092"/>
<comment type="similarity">
    <text evidence="1">Belongs to the peptidase C40 family.</text>
</comment>
<organism evidence="8 9">
    <name type="scientific">Bifidobacterium saguini DSM 23967</name>
    <dbReference type="NCBI Taxonomy" id="1437607"/>
    <lineage>
        <taxon>Bacteria</taxon>
        <taxon>Bacillati</taxon>
        <taxon>Actinomycetota</taxon>
        <taxon>Actinomycetes</taxon>
        <taxon>Bifidobacteriales</taxon>
        <taxon>Bifidobacteriaceae</taxon>
        <taxon>Bifidobacterium</taxon>
    </lineage>
</organism>
<evidence type="ECO:0000256" key="3">
    <source>
        <dbReference type="ARBA" id="ARBA00022801"/>
    </source>
</evidence>
<keyword evidence="3" id="KW-0378">Hydrolase</keyword>
<keyword evidence="2" id="KW-0645">Protease</keyword>
<keyword evidence="6" id="KW-0472">Membrane</keyword>
<evidence type="ECO:0000256" key="4">
    <source>
        <dbReference type="ARBA" id="ARBA00022807"/>
    </source>
</evidence>
<keyword evidence="6" id="KW-1133">Transmembrane helix</keyword>
<reference evidence="8 9" key="1">
    <citation type="submission" date="2014-03" db="EMBL/GenBank/DDBJ databases">
        <title>Genomics of Bifidobacteria.</title>
        <authorList>
            <person name="Ventura M."/>
            <person name="Milani C."/>
            <person name="Lugli G.A."/>
        </authorList>
    </citation>
    <scope>NUCLEOTIDE SEQUENCE [LARGE SCALE GENOMIC DNA]</scope>
    <source>
        <strain evidence="8 9">DSM 23967</strain>
    </source>
</reference>
<keyword evidence="4" id="KW-0788">Thiol protease</keyword>
<dbReference type="InterPro" id="IPR038765">
    <property type="entry name" value="Papain-like_cys_pep_sf"/>
</dbReference>
<dbReference type="Proteomes" id="UP000029066">
    <property type="component" value="Unassembled WGS sequence"/>
</dbReference>
<protein>
    <submittedName>
        <fullName evidence="8">NlpC/P60 family protein</fullName>
    </submittedName>
</protein>
<dbReference type="EMBL" id="JGZN01000003">
    <property type="protein sequence ID" value="KFI94057.1"/>
    <property type="molecule type" value="Genomic_DNA"/>
</dbReference>
<dbReference type="AlphaFoldDB" id="A0A087DEV7"/>
<feature type="transmembrane region" description="Helical" evidence="6">
    <location>
        <begin position="38"/>
        <end position="58"/>
    </location>
</feature>
<feature type="domain" description="NlpC/P60" evidence="7">
    <location>
        <begin position="147"/>
        <end position="256"/>
    </location>
</feature>